<keyword evidence="2" id="KW-1185">Reference proteome</keyword>
<dbReference type="AlphaFoldDB" id="A0A4C1W8I5"/>
<accession>A0A4C1W8I5</accession>
<gene>
    <name evidence="1" type="ORF">EVAR_28053_1</name>
</gene>
<evidence type="ECO:0000313" key="2">
    <source>
        <dbReference type="Proteomes" id="UP000299102"/>
    </source>
</evidence>
<dbReference type="EMBL" id="BGZK01000484">
    <property type="protein sequence ID" value="GBP46474.1"/>
    <property type="molecule type" value="Genomic_DNA"/>
</dbReference>
<protein>
    <submittedName>
        <fullName evidence="1">Uncharacterized protein</fullName>
    </submittedName>
</protein>
<evidence type="ECO:0000313" key="1">
    <source>
        <dbReference type="EMBL" id="GBP46474.1"/>
    </source>
</evidence>
<sequence length="93" mass="10038">MWASNASRDCYDAEKTEEVFTNFPSAEAGGTGSPSIHLGNVKTSVIPNSAGMFFFGISRTVSRFEAFGRTPVIGRRRPHGAFPHCAKVSNNSN</sequence>
<name>A0A4C1W8I5_EUMVA</name>
<proteinExistence type="predicted"/>
<organism evidence="1 2">
    <name type="scientific">Eumeta variegata</name>
    <name type="common">Bagworm moth</name>
    <name type="synonym">Eumeta japonica</name>
    <dbReference type="NCBI Taxonomy" id="151549"/>
    <lineage>
        <taxon>Eukaryota</taxon>
        <taxon>Metazoa</taxon>
        <taxon>Ecdysozoa</taxon>
        <taxon>Arthropoda</taxon>
        <taxon>Hexapoda</taxon>
        <taxon>Insecta</taxon>
        <taxon>Pterygota</taxon>
        <taxon>Neoptera</taxon>
        <taxon>Endopterygota</taxon>
        <taxon>Lepidoptera</taxon>
        <taxon>Glossata</taxon>
        <taxon>Ditrysia</taxon>
        <taxon>Tineoidea</taxon>
        <taxon>Psychidae</taxon>
        <taxon>Oiketicinae</taxon>
        <taxon>Eumeta</taxon>
    </lineage>
</organism>
<dbReference type="Proteomes" id="UP000299102">
    <property type="component" value="Unassembled WGS sequence"/>
</dbReference>
<reference evidence="1 2" key="1">
    <citation type="journal article" date="2019" name="Commun. Biol.">
        <title>The bagworm genome reveals a unique fibroin gene that provides high tensile strength.</title>
        <authorList>
            <person name="Kono N."/>
            <person name="Nakamura H."/>
            <person name="Ohtoshi R."/>
            <person name="Tomita M."/>
            <person name="Numata K."/>
            <person name="Arakawa K."/>
        </authorList>
    </citation>
    <scope>NUCLEOTIDE SEQUENCE [LARGE SCALE GENOMIC DNA]</scope>
</reference>
<comment type="caution">
    <text evidence="1">The sequence shown here is derived from an EMBL/GenBank/DDBJ whole genome shotgun (WGS) entry which is preliminary data.</text>
</comment>